<dbReference type="InterPro" id="IPR000116">
    <property type="entry name" value="HMGA"/>
</dbReference>
<organism evidence="12 13">
    <name type="scientific">Deinandra increscens subsp. villosa</name>
    <dbReference type="NCBI Taxonomy" id="3103831"/>
    <lineage>
        <taxon>Eukaryota</taxon>
        <taxon>Viridiplantae</taxon>
        <taxon>Streptophyta</taxon>
        <taxon>Embryophyta</taxon>
        <taxon>Tracheophyta</taxon>
        <taxon>Spermatophyta</taxon>
        <taxon>Magnoliopsida</taxon>
        <taxon>eudicotyledons</taxon>
        <taxon>Gunneridae</taxon>
        <taxon>Pentapetalae</taxon>
        <taxon>asterids</taxon>
        <taxon>campanulids</taxon>
        <taxon>Asterales</taxon>
        <taxon>Asteraceae</taxon>
        <taxon>Asteroideae</taxon>
        <taxon>Heliantheae alliance</taxon>
        <taxon>Madieae</taxon>
        <taxon>Madiinae</taxon>
        <taxon>Deinandra</taxon>
    </lineage>
</organism>
<comment type="caution">
    <text evidence="12">The sequence shown here is derived from an EMBL/GenBank/DDBJ whole genome shotgun (WGS) entry which is preliminary data.</text>
</comment>
<dbReference type="Proteomes" id="UP001408789">
    <property type="component" value="Unassembled WGS sequence"/>
</dbReference>
<dbReference type="GO" id="GO:0005634">
    <property type="term" value="C:nucleus"/>
    <property type="evidence" value="ECO:0007669"/>
    <property type="project" value="UniProtKB-SubCell"/>
</dbReference>
<dbReference type="InterPro" id="IPR015943">
    <property type="entry name" value="WD40/YVTN_repeat-like_dom_sf"/>
</dbReference>
<keyword evidence="2" id="KW-0479">Metal-binding</keyword>
<dbReference type="InterPro" id="IPR003656">
    <property type="entry name" value="Znf_BED"/>
</dbReference>
<keyword evidence="13" id="KW-1185">Reference proteome</keyword>
<protein>
    <recommendedName>
        <fullName evidence="11">BED-type domain-containing protein</fullName>
    </recommendedName>
</protein>
<name>A0AAP0CLA4_9ASTR</name>
<dbReference type="SUPFAM" id="SSF50978">
    <property type="entry name" value="WD40 repeat-like"/>
    <property type="match status" value="1"/>
</dbReference>
<evidence type="ECO:0000256" key="4">
    <source>
        <dbReference type="ARBA" id="ARBA00022771"/>
    </source>
</evidence>
<dbReference type="PRINTS" id="PR00929">
    <property type="entry name" value="ATHOOK"/>
</dbReference>
<feature type="region of interest" description="Disordered" evidence="10">
    <location>
        <begin position="341"/>
        <end position="456"/>
    </location>
</feature>
<comment type="subcellular location">
    <subcellularLocation>
        <location evidence="1">Nucleus</location>
    </subcellularLocation>
</comment>
<evidence type="ECO:0000256" key="1">
    <source>
        <dbReference type="ARBA" id="ARBA00004123"/>
    </source>
</evidence>
<evidence type="ECO:0000256" key="2">
    <source>
        <dbReference type="ARBA" id="ARBA00022723"/>
    </source>
</evidence>
<dbReference type="GO" id="GO:0006355">
    <property type="term" value="P:regulation of DNA-templated transcription"/>
    <property type="evidence" value="ECO:0007669"/>
    <property type="project" value="InterPro"/>
</dbReference>
<dbReference type="GO" id="GO:0003677">
    <property type="term" value="F:DNA binding"/>
    <property type="evidence" value="ECO:0007669"/>
    <property type="project" value="UniProtKB-KW"/>
</dbReference>
<dbReference type="PANTHER" id="PTHR15052">
    <property type="entry name" value="RNA POLYMERASE III TRANSCRIPTION INITIATION FACTOR COMPLEX SUBUNIT"/>
    <property type="match status" value="1"/>
</dbReference>
<dbReference type="GO" id="GO:0000785">
    <property type="term" value="C:chromatin"/>
    <property type="evidence" value="ECO:0007669"/>
    <property type="project" value="InterPro"/>
</dbReference>
<dbReference type="GO" id="GO:0006383">
    <property type="term" value="P:transcription by RNA polymerase III"/>
    <property type="evidence" value="ECO:0007669"/>
    <property type="project" value="TreeGrafter"/>
</dbReference>
<proteinExistence type="predicted"/>
<sequence length="1023" mass="114011">MEIVVSTLSEGQPLSSAQSNHRIKTDIAWKYVSTTQDEAGKKSLVCTFCQKVFRGGGINRMKQHLAGVKGDVASCVKVPGDVRSLIQGILEEKSQKTKANPSGLQAHNLDGDKGAEVQRINPKTSIAIEGKKKVSSNLQSNFKRVMGSDGDDGEALMPGVKVSKFDYSVENHIKLVDKIAMLSGESEFENEQTEIQRLSASVTFLSKWRDFNYKPQAIRFACEKETSQEKDVTARIYLPQFSSAAVPKDISHVNESTSPLSKDFVMYVGGPVWALDWCPRVHQSSTFDTNVEFIAVSAHPPESSYHHIGAPLTGRGLIQIWCVLNTGQSQQAEIPLVKVKKRKPSTNIDPSKPKKPRGRPRKIPINQKDDTDHLMQDLNVQPLESSDNLLQLTYKEETDKKIKSRKSKKPRGRPKKKPIKEPSDNFDGSNNNNNNNMQSRTEFTDNSPKTSPEPLAIAFPNNSELLKFTLSNSELLAKMQVNKKYSNVYYRKSINHSKDYSAKSTPTKSKSKIRKCQIKRKNQVKGADLPSSPQKGESPLDQDDVLQTKSKSKLTKCQIKRKSEVKDVDLPSLPQKCESPLDEDDVLPRLVMGLAHNGKVAWDVKWRPSDSSRISKHVMGYLAVLLGNGTLEVWEVPLPRVIKAIFSSCRKEGNDPRFLKLKPVFLCSTLKCGDRQSIPLTLEWSASAPHDLILAGCHDGVVALWKFSATSSPKETRPLLCFNADTVPIRALKWAPLASDPESANTIVTAGHKGLKFWDIRDPFHPLWDIPTQKIINSLDWLPDPRCVVLSHDDGEIKIISLSKAACESPVTGMPSKPQHGSYSYCCSSSSIWSVHVSRFNGMVAYCCSDGKVIHFQLTIKAVEKDPQRNREPHYLCGSLTEEDSTLTVLSPLLDIPIPMKKSSTEWSDTPKTSRGNKSRSNQEKRAKDQISKCLTPPKQSSEGLLKNNNDTSTETQTQMSQALVCIDDDNKIEEETVKEEETEVFPPKIIAMHRATWNMNKGSERLVCYGGAAGIVRCQEIR</sequence>
<reference evidence="12 13" key="1">
    <citation type="submission" date="2024-04" db="EMBL/GenBank/DDBJ databases">
        <title>The reference genome of an endangered Asteraceae, Deinandra increscens subsp. villosa, native to the Central Coast of California.</title>
        <authorList>
            <person name="Guilliams M."/>
            <person name="Hasenstab-Lehman K."/>
            <person name="Meyer R."/>
            <person name="Mcevoy S."/>
        </authorList>
    </citation>
    <scope>NUCLEOTIDE SEQUENCE [LARGE SCALE GENOMIC DNA]</scope>
    <source>
        <tissue evidence="12">Leaf</tissue>
    </source>
</reference>
<feature type="compositionally biased region" description="Basic residues" evidence="10">
    <location>
        <begin position="353"/>
        <end position="362"/>
    </location>
</feature>
<feature type="compositionally biased region" description="Polar residues" evidence="10">
    <location>
        <begin position="905"/>
        <end position="920"/>
    </location>
</feature>
<dbReference type="AlphaFoldDB" id="A0AAP0CLA4"/>
<feature type="region of interest" description="Disordered" evidence="10">
    <location>
        <begin position="901"/>
        <end position="960"/>
    </location>
</feature>
<keyword evidence="6" id="KW-0238">DNA-binding</keyword>
<dbReference type="EMBL" id="JBCNJP010000023">
    <property type="protein sequence ID" value="KAK9058840.1"/>
    <property type="molecule type" value="Genomic_DNA"/>
</dbReference>
<evidence type="ECO:0000313" key="13">
    <source>
        <dbReference type="Proteomes" id="UP001408789"/>
    </source>
</evidence>
<feature type="domain" description="BED-type" evidence="11">
    <location>
        <begin position="23"/>
        <end position="82"/>
    </location>
</feature>
<evidence type="ECO:0000256" key="7">
    <source>
        <dbReference type="ARBA" id="ARBA00023163"/>
    </source>
</evidence>
<feature type="compositionally biased region" description="Basic and acidic residues" evidence="10">
    <location>
        <begin position="921"/>
        <end position="931"/>
    </location>
</feature>
<dbReference type="GO" id="GO:0000127">
    <property type="term" value="C:transcription factor TFIIIC complex"/>
    <property type="evidence" value="ECO:0007669"/>
    <property type="project" value="TreeGrafter"/>
</dbReference>
<feature type="compositionally biased region" description="Polar residues" evidence="10">
    <location>
        <begin position="437"/>
        <end position="450"/>
    </location>
</feature>
<evidence type="ECO:0000256" key="10">
    <source>
        <dbReference type="SAM" id="MobiDB-lite"/>
    </source>
</evidence>
<feature type="region of interest" description="Disordered" evidence="10">
    <location>
        <begin position="498"/>
        <end position="547"/>
    </location>
</feature>
<accession>A0AAP0CLA4</accession>
<dbReference type="Gene3D" id="2.130.10.10">
    <property type="entry name" value="YVTN repeat-like/Quinoprotein amine dehydrogenase"/>
    <property type="match status" value="1"/>
</dbReference>
<feature type="compositionally biased region" description="Basic residues" evidence="10">
    <location>
        <begin position="509"/>
        <end position="523"/>
    </location>
</feature>
<feature type="compositionally biased region" description="Polar residues" evidence="10">
    <location>
        <begin position="378"/>
        <end position="391"/>
    </location>
</feature>
<evidence type="ECO:0000256" key="6">
    <source>
        <dbReference type="ARBA" id="ARBA00023125"/>
    </source>
</evidence>
<dbReference type="SMART" id="SM00320">
    <property type="entry name" value="WD40"/>
    <property type="match status" value="5"/>
</dbReference>
<evidence type="ECO:0000256" key="3">
    <source>
        <dbReference type="ARBA" id="ARBA00022737"/>
    </source>
</evidence>
<feature type="compositionally biased region" description="Polar residues" evidence="10">
    <location>
        <begin position="938"/>
        <end position="960"/>
    </location>
</feature>
<dbReference type="InterPro" id="IPR052416">
    <property type="entry name" value="GTF3C_component"/>
</dbReference>
<evidence type="ECO:0000259" key="11">
    <source>
        <dbReference type="PROSITE" id="PS50808"/>
    </source>
</evidence>
<gene>
    <name evidence="12" type="ORF">SSX86_023684</name>
</gene>
<keyword evidence="5" id="KW-0862">Zinc</keyword>
<dbReference type="PANTHER" id="PTHR15052:SF2">
    <property type="entry name" value="GENERAL TRANSCRIPTION FACTOR 3C POLYPEPTIDE 2"/>
    <property type="match status" value="1"/>
</dbReference>
<evidence type="ECO:0000313" key="12">
    <source>
        <dbReference type="EMBL" id="KAK9058840.1"/>
    </source>
</evidence>
<evidence type="ECO:0000256" key="8">
    <source>
        <dbReference type="ARBA" id="ARBA00023242"/>
    </source>
</evidence>
<dbReference type="InterPro" id="IPR017956">
    <property type="entry name" value="AT_hook_DNA-bd_motif"/>
</dbReference>
<dbReference type="InterPro" id="IPR036322">
    <property type="entry name" value="WD40_repeat_dom_sf"/>
</dbReference>
<feature type="compositionally biased region" description="Basic residues" evidence="10">
    <location>
        <begin position="402"/>
        <end position="418"/>
    </location>
</feature>
<keyword evidence="7" id="KW-0804">Transcription</keyword>
<keyword evidence="4 9" id="KW-0863">Zinc-finger</keyword>
<dbReference type="PROSITE" id="PS50808">
    <property type="entry name" value="ZF_BED"/>
    <property type="match status" value="1"/>
</dbReference>
<dbReference type="PRINTS" id="PR00930">
    <property type="entry name" value="HIGHMOBLTYIY"/>
</dbReference>
<evidence type="ECO:0000256" key="9">
    <source>
        <dbReference type="PROSITE-ProRule" id="PRU00027"/>
    </source>
</evidence>
<keyword evidence="8" id="KW-0539">Nucleus</keyword>
<dbReference type="Pfam" id="PF02892">
    <property type="entry name" value="zf-BED"/>
    <property type="match status" value="1"/>
</dbReference>
<keyword evidence="3" id="KW-0677">Repeat</keyword>
<dbReference type="InterPro" id="IPR001680">
    <property type="entry name" value="WD40_rpt"/>
</dbReference>
<evidence type="ECO:0000256" key="5">
    <source>
        <dbReference type="ARBA" id="ARBA00022833"/>
    </source>
</evidence>
<dbReference type="GO" id="GO:0008270">
    <property type="term" value="F:zinc ion binding"/>
    <property type="evidence" value="ECO:0007669"/>
    <property type="project" value="UniProtKB-KW"/>
</dbReference>